<organism evidence="2 3">
    <name type="scientific">Musa troglodytarum</name>
    <name type="common">fe'i banana</name>
    <dbReference type="NCBI Taxonomy" id="320322"/>
    <lineage>
        <taxon>Eukaryota</taxon>
        <taxon>Viridiplantae</taxon>
        <taxon>Streptophyta</taxon>
        <taxon>Embryophyta</taxon>
        <taxon>Tracheophyta</taxon>
        <taxon>Spermatophyta</taxon>
        <taxon>Magnoliopsida</taxon>
        <taxon>Liliopsida</taxon>
        <taxon>Zingiberales</taxon>
        <taxon>Musaceae</taxon>
        <taxon>Musa</taxon>
    </lineage>
</organism>
<dbReference type="Proteomes" id="UP001055439">
    <property type="component" value="Chromosome 8"/>
</dbReference>
<gene>
    <name evidence="2" type="ORF">MUK42_36505</name>
</gene>
<evidence type="ECO:0000313" key="3">
    <source>
        <dbReference type="Proteomes" id="UP001055439"/>
    </source>
</evidence>
<dbReference type="EMBL" id="CP097510">
    <property type="protein sequence ID" value="URE25793.1"/>
    <property type="molecule type" value="Genomic_DNA"/>
</dbReference>
<proteinExistence type="predicted"/>
<accession>A0A9E7KLR6</accession>
<keyword evidence="3" id="KW-1185">Reference proteome</keyword>
<protein>
    <submittedName>
        <fullName evidence="2">Uncharacterized protein</fullName>
    </submittedName>
</protein>
<reference evidence="2" key="1">
    <citation type="submission" date="2022-05" db="EMBL/GenBank/DDBJ databases">
        <title>The Musa troglodytarum L. genome provides insights into the mechanism of non-climacteric behaviour and enrichment of carotenoids.</title>
        <authorList>
            <person name="Wang J."/>
        </authorList>
    </citation>
    <scope>NUCLEOTIDE SEQUENCE</scope>
    <source>
        <tissue evidence="2">Leaf</tissue>
    </source>
</reference>
<sequence>MVKSNGDKVVEGIKEMHGMEVIVSVLVSSDSKVSTRGKSKAKPLLRVLESR</sequence>
<evidence type="ECO:0000313" key="2">
    <source>
        <dbReference type="EMBL" id="URE25793.1"/>
    </source>
</evidence>
<dbReference type="AlphaFoldDB" id="A0A9E7KLR6"/>
<name>A0A9E7KLR6_9LILI</name>
<evidence type="ECO:0000256" key="1">
    <source>
        <dbReference type="SAM" id="MobiDB-lite"/>
    </source>
</evidence>
<feature type="region of interest" description="Disordered" evidence="1">
    <location>
        <begin position="31"/>
        <end position="51"/>
    </location>
</feature>